<dbReference type="EMBL" id="LN679151">
    <property type="protein sequence ID" value="CEL61213.1"/>
    <property type="molecule type" value="Genomic_DNA"/>
</dbReference>
<sequence>MGMWYSPILRSSPLVSISQINHLTCSIMRQYCKTTPLPLPFPLTTKMSQRPTSRLALSASNLSFTTMASEQGPTRSRRSSRAPSPTKPTSKNQRRSCPPSPSASFVSLQAPSALSYRRTRPRSSTQSQAPNHVTVPAPSTSPVCFRSRSSSHPHLSGAGVFTPVDSFHGHSAWVVTASSLNSSSPGPLASYFPTTGTGYQHLPSRPMEDSDTEQDQLMFGGRQLHHASGPTGSIGRMRLKTRSKDRLKGLRTDVTETETEREGPARVLPTARGPAHHPPSTTPLASRLIPLVLLSCRLLAAVPATIGTTLHIHNVIHPPQDLDHTRIDFAVAACWSILTGFQCWFLTSGLLVRWRAYYPLLSTLVRLLALQAICWPATHITLSVLDVSQRPTACWAVVGTTTCISRAIQLWATSNLGPVERGQRVIYGRKWDWGEVALKSGFPADRKINHQQHIGVWASRAESENEQLYCHV</sequence>
<feature type="compositionally biased region" description="Basic and acidic residues" evidence="1">
    <location>
        <begin position="250"/>
        <end position="264"/>
    </location>
</feature>
<organism evidence="2 3">
    <name type="scientific">Thanatephorus cucumeris (strain AG1-IB / isolate 7/3/14)</name>
    <name type="common">Lettuce bottom rot fungus</name>
    <name type="synonym">Rhizoctonia solani</name>
    <dbReference type="NCBI Taxonomy" id="1108050"/>
    <lineage>
        <taxon>Eukaryota</taxon>
        <taxon>Fungi</taxon>
        <taxon>Dikarya</taxon>
        <taxon>Basidiomycota</taxon>
        <taxon>Agaricomycotina</taxon>
        <taxon>Agaricomycetes</taxon>
        <taxon>Cantharellales</taxon>
        <taxon>Ceratobasidiaceae</taxon>
        <taxon>Rhizoctonia</taxon>
        <taxon>Rhizoctonia solani AG-1</taxon>
    </lineage>
</organism>
<gene>
    <name evidence="2" type="ORF">RSOLAG1IB_09846</name>
</gene>
<dbReference type="PANTHER" id="PTHR28147:SF1">
    <property type="entry name" value="N-GLYCOSYLATION PROTEIN EOS1"/>
    <property type="match status" value="1"/>
</dbReference>
<dbReference type="Pfam" id="PF12326">
    <property type="entry name" value="EOS1"/>
    <property type="match status" value="1"/>
</dbReference>
<dbReference type="InterPro" id="IPR021100">
    <property type="entry name" value="N-glycosylation_EOS1"/>
</dbReference>
<feature type="compositionally biased region" description="Low complexity" evidence="1">
    <location>
        <begin position="81"/>
        <end position="91"/>
    </location>
</feature>
<evidence type="ECO:0000313" key="3">
    <source>
        <dbReference type="Proteomes" id="UP000059188"/>
    </source>
</evidence>
<proteinExistence type="predicted"/>
<feature type="compositionally biased region" description="Polar residues" evidence="1">
    <location>
        <begin position="137"/>
        <end position="153"/>
    </location>
</feature>
<dbReference type="PANTHER" id="PTHR28147">
    <property type="entry name" value="N-GLYCOSYLATION PROTEIN EOS1"/>
    <property type="match status" value="1"/>
</dbReference>
<evidence type="ECO:0008006" key="4">
    <source>
        <dbReference type="Google" id="ProtNLM"/>
    </source>
</evidence>
<feature type="region of interest" description="Disordered" evidence="1">
    <location>
        <begin position="250"/>
        <end position="281"/>
    </location>
</feature>
<dbReference type="GO" id="GO:0034599">
    <property type="term" value="P:cellular response to oxidative stress"/>
    <property type="evidence" value="ECO:0007669"/>
    <property type="project" value="InterPro"/>
</dbReference>
<dbReference type="GO" id="GO:0006487">
    <property type="term" value="P:protein N-linked glycosylation"/>
    <property type="evidence" value="ECO:0007669"/>
    <property type="project" value="TreeGrafter"/>
</dbReference>
<dbReference type="AlphaFoldDB" id="A0A0B7FY98"/>
<evidence type="ECO:0000313" key="2">
    <source>
        <dbReference type="EMBL" id="CEL61213.1"/>
    </source>
</evidence>
<reference evidence="2 3" key="1">
    <citation type="submission" date="2014-11" db="EMBL/GenBank/DDBJ databases">
        <authorList>
            <person name="Wibberg Daniel"/>
        </authorList>
    </citation>
    <scope>NUCLEOTIDE SEQUENCE [LARGE SCALE GENOMIC DNA]</scope>
    <source>
        <strain evidence="2">Rhizoctonia solani AG1-IB 7/3/14</strain>
    </source>
</reference>
<dbReference type="OrthoDB" id="2139606at2759"/>
<keyword evidence="3" id="KW-1185">Reference proteome</keyword>
<dbReference type="STRING" id="1108050.A0A0B7FY98"/>
<feature type="compositionally biased region" description="Polar residues" evidence="1">
    <location>
        <begin position="58"/>
        <end position="72"/>
    </location>
</feature>
<evidence type="ECO:0000256" key="1">
    <source>
        <dbReference type="SAM" id="MobiDB-lite"/>
    </source>
</evidence>
<dbReference type="GO" id="GO:0005789">
    <property type="term" value="C:endoplasmic reticulum membrane"/>
    <property type="evidence" value="ECO:0007669"/>
    <property type="project" value="InterPro"/>
</dbReference>
<dbReference type="Proteomes" id="UP000059188">
    <property type="component" value="Unassembled WGS sequence"/>
</dbReference>
<accession>A0A0B7FY98</accession>
<feature type="region of interest" description="Disordered" evidence="1">
    <location>
        <begin position="43"/>
        <end position="153"/>
    </location>
</feature>
<name>A0A0B7FY98_THACB</name>
<feature type="compositionally biased region" description="Polar residues" evidence="1">
    <location>
        <begin position="102"/>
        <end position="112"/>
    </location>
</feature>
<protein>
    <recommendedName>
        <fullName evidence="4">EOS1 domain-containing protein</fullName>
    </recommendedName>
</protein>